<dbReference type="InterPro" id="IPR013783">
    <property type="entry name" value="Ig-like_fold"/>
</dbReference>
<dbReference type="Proteomes" id="UP001157017">
    <property type="component" value="Unassembled WGS sequence"/>
</dbReference>
<proteinExistence type="predicted"/>
<evidence type="ECO:0000313" key="2">
    <source>
        <dbReference type="Proteomes" id="UP001157017"/>
    </source>
</evidence>
<comment type="caution">
    <text evidence="1">The sequence shown here is derived from an EMBL/GenBank/DDBJ whole genome shotgun (WGS) entry which is preliminary data.</text>
</comment>
<protein>
    <recommendedName>
        <fullName evidence="3">Next to BRCA1 central domain-containing protein</fullName>
    </recommendedName>
</protein>
<gene>
    <name evidence="1" type="ORF">GCM10025868_27700</name>
</gene>
<name>A0ABQ6JL57_9ACTN</name>
<accession>A0ABQ6JL57</accession>
<reference evidence="2" key="1">
    <citation type="journal article" date="2019" name="Int. J. Syst. Evol. Microbiol.">
        <title>The Global Catalogue of Microorganisms (GCM) 10K type strain sequencing project: providing services to taxonomists for standard genome sequencing and annotation.</title>
        <authorList>
            <consortium name="The Broad Institute Genomics Platform"/>
            <consortium name="The Broad Institute Genome Sequencing Center for Infectious Disease"/>
            <person name="Wu L."/>
            <person name="Ma J."/>
        </authorList>
    </citation>
    <scope>NUCLEOTIDE SEQUENCE [LARGE SCALE GENOMIC DNA]</scope>
    <source>
        <strain evidence="2">NBRC 108730</strain>
    </source>
</reference>
<dbReference type="Gene3D" id="2.60.40.10">
    <property type="entry name" value="Immunoglobulins"/>
    <property type="match status" value="1"/>
</dbReference>
<dbReference type="EMBL" id="BSUZ01000001">
    <property type="protein sequence ID" value="GMA87520.1"/>
    <property type="molecule type" value="Genomic_DNA"/>
</dbReference>
<evidence type="ECO:0008006" key="3">
    <source>
        <dbReference type="Google" id="ProtNLM"/>
    </source>
</evidence>
<evidence type="ECO:0000313" key="1">
    <source>
        <dbReference type="EMBL" id="GMA87520.1"/>
    </source>
</evidence>
<keyword evidence="2" id="KW-1185">Reference proteome</keyword>
<sequence>MTTRRSSPTRRCPTARTCAGARRCARCGGCGTPARLDWRGYALHRVDLPETRDQCQTIPDVRVPDTAAGKTVDVAVDVVVPMRPGFCFVRFKMLDDEGQQAFPGNRPVNFQPAGRLSASVAAARAFR</sequence>
<organism evidence="1 2">
    <name type="scientific">Angustibacter aerolatus</name>
    <dbReference type="NCBI Taxonomy" id="1162965"/>
    <lineage>
        <taxon>Bacteria</taxon>
        <taxon>Bacillati</taxon>
        <taxon>Actinomycetota</taxon>
        <taxon>Actinomycetes</taxon>
        <taxon>Kineosporiales</taxon>
        <taxon>Kineosporiaceae</taxon>
    </lineage>
</organism>